<evidence type="ECO:0000313" key="5">
    <source>
        <dbReference type="Proteomes" id="UP000245119"/>
    </source>
</evidence>
<evidence type="ECO:0008006" key="6">
    <source>
        <dbReference type="Google" id="ProtNLM"/>
    </source>
</evidence>
<dbReference type="PANTHER" id="PTHR24020">
    <property type="entry name" value="COLLAGEN ALPHA"/>
    <property type="match status" value="1"/>
</dbReference>
<evidence type="ECO:0000259" key="3">
    <source>
        <dbReference type="PROSITE" id="PS50940"/>
    </source>
</evidence>
<feature type="domain" description="VWFA" evidence="2">
    <location>
        <begin position="189"/>
        <end position="362"/>
    </location>
</feature>
<dbReference type="InterPro" id="IPR036465">
    <property type="entry name" value="vWFA_dom_sf"/>
</dbReference>
<dbReference type="OrthoDB" id="10256829at2759"/>
<evidence type="ECO:0000259" key="2">
    <source>
        <dbReference type="PROSITE" id="PS50234"/>
    </source>
</evidence>
<organism evidence="4 5">
    <name type="scientific">Pomacea canaliculata</name>
    <name type="common">Golden apple snail</name>
    <dbReference type="NCBI Taxonomy" id="400727"/>
    <lineage>
        <taxon>Eukaryota</taxon>
        <taxon>Metazoa</taxon>
        <taxon>Spiralia</taxon>
        <taxon>Lophotrochozoa</taxon>
        <taxon>Mollusca</taxon>
        <taxon>Gastropoda</taxon>
        <taxon>Caenogastropoda</taxon>
        <taxon>Architaenioglossa</taxon>
        <taxon>Ampullarioidea</taxon>
        <taxon>Ampullariidae</taxon>
        <taxon>Pomacea</taxon>
    </lineage>
</organism>
<dbReference type="InterPro" id="IPR002035">
    <property type="entry name" value="VWF_A"/>
</dbReference>
<sequence length="749" mass="82989">MEVRKRLVMLATALISLATVAVTQLNVHADNPVVQPGASGLEVVDAVVDLIYHSCIFPEDYLFLRRLAYLETEDGKAPSTYMMNTYYNGIWRTNKDMFFNTQQQSSPALLAAHRKIEAAFGINWQSVRWEDLQKPLYSALAAMLTITYRGLQIPSAPNDQASFWLSNFPSGGSSTITWENTCSGTEQADVVFVIDSATSSENFRYMQDYLQRVVYGLPVDNGNVRVALYQIGGSSIPHRDFSLGTNLIKSSIMDTISWTSQTYSLTLLAPDIGSQLQHIIEEAFASSSQRPNAAKIIVLVTDKHQNNLIGMQAIAKGVSVFTVGVGDEALMTSLAHVATQPECDHQIRVDQFVSLSSIAQQTQFKICREPMIALGAARCRLDECRNIAFPMTSPNDSQTKAVRHLSLCSQATTTCSSGIIYVSTRSPRPTGSFWDAKDLVVDATSNAAHASVSGISPYVYAKFTEVTPGASSCYAVIEAYDGLTTPVYQPTLPTFYYPNPNPCQALGRTEDRFAYPFNTRMFIQCDLQDRMYLTICPPEVPTFDPNCKFCVGPSVPSLARCTQGTNDLCGLSSNPCTKYNLLNNNYFFACPRDSSEYLQCDPWGNPHVQSCPSSAVWQQDQLSCVFPQESGLCVGSSQYVPDPADPHSYYLCYSHQAYHLTCYPPTYIWNQMSNSCQTFTTTTTTATTTTRINGVDRTLCTPENIAADRLYFPYAEDETKYIQCDLWGDAFLKSCQPGFRFLPESSTCV</sequence>
<gene>
    <name evidence="4" type="ORF">C0Q70_18049</name>
</gene>
<feature type="domain" description="Chitin-binding type-2" evidence="3">
    <location>
        <begin position="573"/>
        <end position="635"/>
    </location>
</feature>
<feature type="domain" description="Chitin-binding type-2" evidence="3">
    <location>
        <begin position="697"/>
        <end position="749"/>
    </location>
</feature>
<dbReference type="SMART" id="SM00327">
    <property type="entry name" value="VWA"/>
    <property type="match status" value="1"/>
</dbReference>
<dbReference type="Gene3D" id="2.170.140.10">
    <property type="entry name" value="Chitin binding domain"/>
    <property type="match status" value="2"/>
</dbReference>
<dbReference type="Pfam" id="PF00092">
    <property type="entry name" value="VWA"/>
    <property type="match status" value="1"/>
</dbReference>
<feature type="signal peptide" evidence="1">
    <location>
        <begin position="1"/>
        <end position="23"/>
    </location>
</feature>
<comment type="caution">
    <text evidence="4">The sequence shown here is derived from an EMBL/GenBank/DDBJ whole genome shotgun (WGS) entry which is preliminary data.</text>
</comment>
<dbReference type="Pfam" id="PF01607">
    <property type="entry name" value="CBM_14"/>
    <property type="match status" value="1"/>
</dbReference>
<dbReference type="InterPro" id="IPR036508">
    <property type="entry name" value="Chitin-bd_dom_sf"/>
</dbReference>
<keyword evidence="1" id="KW-0732">Signal</keyword>
<dbReference type="GO" id="GO:0005576">
    <property type="term" value="C:extracellular region"/>
    <property type="evidence" value="ECO:0007669"/>
    <property type="project" value="InterPro"/>
</dbReference>
<dbReference type="GO" id="GO:0008061">
    <property type="term" value="F:chitin binding"/>
    <property type="evidence" value="ECO:0007669"/>
    <property type="project" value="InterPro"/>
</dbReference>
<dbReference type="PANTHER" id="PTHR24020:SF84">
    <property type="entry name" value="VWFA DOMAIN-CONTAINING PROTEIN"/>
    <property type="match status" value="1"/>
</dbReference>
<dbReference type="SUPFAM" id="SSF57625">
    <property type="entry name" value="Invertebrate chitin-binding proteins"/>
    <property type="match status" value="3"/>
</dbReference>
<name>A0A2T7NM54_POMCA</name>
<reference evidence="4 5" key="1">
    <citation type="submission" date="2018-04" db="EMBL/GenBank/DDBJ databases">
        <title>The genome of golden apple snail Pomacea canaliculata provides insight into stress tolerance and invasive adaptation.</title>
        <authorList>
            <person name="Liu C."/>
            <person name="Liu B."/>
            <person name="Ren Y."/>
            <person name="Zhang Y."/>
            <person name="Wang H."/>
            <person name="Li S."/>
            <person name="Jiang F."/>
            <person name="Yin L."/>
            <person name="Zhang G."/>
            <person name="Qian W."/>
            <person name="Fan W."/>
        </authorList>
    </citation>
    <scope>NUCLEOTIDE SEQUENCE [LARGE SCALE GENOMIC DNA]</scope>
    <source>
        <strain evidence="4">SZHN2017</strain>
        <tissue evidence="4">Muscle</tissue>
    </source>
</reference>
<dbReference type="PROSITE" id="PS50234">
    <property type="entry name" value="VWFA"/>
    <property type="match status" value="1"/>
</dbReference>
<dbReference type="InterPro" id="IPR002557">
    <property type="entry name" value="Chitin-bd_dom"/>
</dbReference>
<dbReference type="PROSITE" id="PS50940">
    <property type="entry name" value="CHIT_BIND_II"/>
    <property type="match status" value="2"/>
</dbReference>
<dbReference type="EMBL" id="PZQS01000011">
    <property type="protein sequence ID" value="PVD22241.1"/>
    <property type="molecule type" value="Genomic_DNA"/>
</dbReference>
<dbReference type="AlphaFoldDB" id="A0A2T7NM54"/>
<evidence type="ECO:0000313" key="4">
    <source>
        <dbReference type="EMBL" id="PVD22241.1"/>
    </source>
</evidence>
<keyword evidence="5" id="KW-1185">Reference proteome</keyword>
<protein>
    <recommendedName>
        <fullName evidence="6">Chitinase</fullName>
    </recommendedName>
</protein>
<dbReference type="SUPFAM" id="SSF53300">
    <property type="entry name" value="vWA-like"/>
    <property type="match status" value="1"/>
</dbReference>
<dbReference type="CDD" id="cd01450">
    <property type="entry name" value="vWFA_subfamily_ECM"/>
    <property type="match status" value="1"/>
</dbReference>
<proteinExistence type="predicted"/>
<dbReference type="Gene3D" id="3.40.50.410">
    <property type="entry name" value="von Willebrand factor, type A domain"/>
    <property type="match status" value="1"/>
</dbReference>
<accession>A0A2T7NM54</accession>
<feature type="chain" id="PRO_5015487618" description="Chitinase" evidence="1">
    <location>
        <begin position="24"/>
        <end position="749"/>
    </location>
</feature>
<dbReference type="STRING" id="400727.A0A2T7NM54"/>
<dbReference type="Proteomes" id="UP000245119">
    <property type="component" value="Linkage Group LG11"/>
</dbReference>
<evidence type="ECO:0000256" key="1">
    <source>
        <dbReference type="SAM" id="SignalP"/>
    </source>
</evidence>
<dbReference type="InterPro" id="IPR050525">
    <property type="entry name" value="ECM_Assembly_Org"/>
</dbReference>